<sequence length="61" mass="7428">MKHKVKAKVKVEKRGLFGKKYVYETRTIWVDDRTYRKLKRQGKYEPITIDDMMIMDAIFDD</sequence>
<name>A0A3G9JD44_9FIRM</name>
<dbReference type="InParanoid" id="A0A3G9JD44"/>
<dbReference type="Proteomes" id="UP000268059">
    <property type="component" value="Chromosome"/>
</dbReference>
<evidence type="ECO:0000313" key="1">
    <source>
        <dbReference type="EMBL" id="BBH26335.1"/>
    </source>
</evidence>
<proteinExistence type="predicted"/>
<protein>
    <submittedName>
        <fullName evidence="1">Uncharacterized protein</fullName>
    </submittedName>
</protein>
<keyword evidence="2" id="KW-1185">Reference proteome</keyword>
<dbReference type="EMBL" id="AP019309">
    <property type="protein sequence ID" value="BBH26335.1"/>
    <property type="molecule type" value="Genomic_DNA"/>
</dbReference>
<gene>
    <name evidence="1" type="ORF">SG0102_12690</name>
</gene>
<dbReference type="RefSeq" id="WP_125119210.1">
    <property type="nucleotide sequence ID" value="NZ_AP019309.1"/>
</dbReference>
<dbReference type="KEGG" id="ebm:SG0102_12690"/>
<evidence type="ECO:0000313" key="2">
    <source>
        <dbReference type="Proteomes" id="UP000268059"/>
    </source>
</evidence>
<organism evidence="1 2">
    <name type="scientific">Intestinibaculum porci</name>
    <dbReference type="NCBI Taxonomy" id="2487118"/>
    <lineage>
        <taxon>Bacteria</taxon>
        <taxon>Bacillati</taxon>
        <taxon>Bacillota</taxon>
        <taxon>Erysipelotrichia</taxon>
        <taxon>Erysipelotrichales</taxon>
        <taxon>Erysipelotrichaceae</taxon>
        <taxon>Intestinibaculum</taxon>
    </lineage>
</organism>
<reference evidence="1 2" key="1">
    <citation type="submission" date="2018-11" db="EMBL/GenBank/DDBJ databases">
        <title>Novel Erysipelotrichaceae bacterium isolated from small intestine of a swine.</title>
        <authorList>
            <person name="Kim J.S."/>
            <person name="Choe H."/>
            <person name="Lee Y.R."/>
            <person name="Kim K.M."/>
            <person name="Park D.S."/>
        </authorList>
    </citation>
    <scope>NUCLEOTIDE SEQUENCE [LARGE SCALE GENOMIC DNA]</scope>
    <source>
        <strain evidence="1 2">SG0102</strain>
    </source>
</reference>
<dbReference type="OrthoDB" id="3035403at2"/>
<dbReference type="AlphaFoldDB" id="A0A3G9JD44"/>
<accession>A0A3G9JD44</accession>